<evidence type="ECO:0000256" key="1">
    <source>
        <dbReference type="SAM" id="MobiDB-lite"/>
    </source>
</evidence>
<accession>E3NH37</accession>
<dbReference type="AlphaFoldDB" id="E3NH37"/>
<dbReference type="Pfam" id="PF03353">
    <property type="entry name" value="Lin-8"/>
    <property type="match status" value="1"/>
</dbReference>
<keyword evidence="3" id="KW-1185">Reference proteome</keyword>
<gene>
    <name evidence="2" type="ORF">CRE_11497</name>
</gene>
<dbReference type="PANTHER" id="PTHR32020:SF3">
    <property type="entry name" value="ARID DOMAIN-CONTAINING PROTEIN-RELATED"/>
    <property type="match status" value="1"/>
</dbReference>
<protein>
    <submittedName>
        <fullName evidence="2">Uncharacterized protein</fullName>
    </submittedName>
</protein>
<feature type="compositionally biased region" description="Low complexity" evidence="1">
    <location>
        <begin position="385"/>
        <end position="395"/>
    </location>
</feature>
<reference evidence="2" key="1">
    <citation type="submission" date="2007-07" db="EMBL/GenBank/DDBJ databases">
        <title>PCAP assembly of the Caenorhabditis remanei genome.</title>
        <authorList>
            <consortium name="The Caenorhabditis remanei Sequencing Consortium"/>
            <person name="Wilson R.K."/>
        </authorList>
    </citation>
    <scope>NUCLEOTIDE SEQUENCE [LARGE SCALE GENOMIC DNA]</scope>
    <source>
        <strain evidence="2">PB4641</strain>
    </source>
</reference>
<evidence type="ECO:0000313" key="2">
    <source>
        <dbReference type="EMBL" id="EFO97574.1"/>
    </source>
</evidence>
<sequence>MSSPLSNIKTESRPIWEQPPPPYIVLPELATEDPSRHITLQEYKMLACAPEIARQTWASVGQSCEAKQLLELTILHCFTEVPPLGKKRNSHQKVQDHYAIVAIKVWKRIEILYSRKFKNNVFFCFISQHASYNRALPKPEKIVCETGVLREKEEKKKQVVSGCLLAAKIGLRRRLRTFTIEKKLSKEKVEEKMWEWPLYLYMRTYRHKDYEKGLRTKALKDKMGSLSSITTDNIKKAPSALKRSVLLQVKQEEGEPPERIPQLNTSGSSLDMSAPSRHAPYFASDTSGSSQNMPGPHSSHSPKESPAISCSKRSALCHIKQEKEERPKKIPQVEPNISGSSRHVPAVSSQHQVAQYKPTHRDLPAPSRHVPGFPPDLSGPSQIMSGLSSSHSPSSSHKHRVPHYDPSLQDMLSYSPGPSYQQAQAHHMNQSGFLQQRDPLGHHKNVPTVSLQSTVNEYLKKFQALLSKTDQYHFNEDMEYLNRKLLRIHEKNETLYRAARDAVLEVTKAIERKTPPQSLESVFLGLAEFFKDVKVPE</sequence>
<proteinExistence type="predicted"/>
<dbReference type="GO" id="GO:0005634">
    <property type="term" value="C:nucleus"/>
    <property type="evidence" value="ECO:0007669"/>
    <property type="project" value="TreeGrafter"/>
</dbReference>
<feature type="compositionally biased region" description="Polar residues" evidence="1">
    <location>
        <begin position="262"/>
        <end position="271"/>
    </location>
</feature>
<feature type="compositionally biased region" description="Polar residues" evidence="1">
    <location>
        <begin position="410"/>
        <end position="425"/>
    </location>
</feature>
<feature type="region of interest" description="Disordered" evidence="1">
    <location>
        <begin position="250"/>
        <end position="425"/>
    </location>
</feature>
<dbReference type="HOGENOM" id="CLU_564122_0_0_1"/>
<dbReference type="EMBL" id="DS268665">
    <property type="protein sequence ID" value="EFO97574.1"/>
    <property type="molecule type" value="Genomic_DNA"/>
</dbReference>
<dbReference type="InterPro" id="IPR005020">
    <property type="entry name" value="LIN-8"/>
</dbReference>
<feature type="compositionally biased region" description="Basic and acidic residues" evidence="1">
    <location>
        <begin position="319"/>
        <end position="328"/>
    </location>
</feature>
<feature type="compositionally biased region" description="Polar residues" evidence="1">
    <location>
        <begin position="284"/>
        <end position="293"/>
    </location>
</feature>
<dbReference type="InParanoid" id="E3NH37"/>
<organism evidence="3">
    <name type="scientific">Caenorhabditis remanei</name>
    <name type="common">Caenorhabditis vulgaris</name>
    <dbReference type="NCBI Taxonomy" id="31234"/>
    <lineage>
        <taxon>Eukaryota</taxon>
        <taxon>Metazoa</taxon>
        <taxon>Ecdysozoa</taxon>
        <taxon>Nematoda</taxon>
        <taxon>Chromadorea</taxon>
        <taxon>Rhabditida</taxon>
        <taxon>Rhabditina</taxon>
        <taxon>Rhabditomorpha</taxon>
        <taxon>Rhabditoidea</taxon>
        <taxon>Rhabditidae</taxon>
        <taxon>Peloderinae</taxon>
        <taxon>Caenorhabditis</taxon>
    </lineage>
</organism>
<feature type="compositionally biased region" description="Polar residues" evidence="1">
    <location>
        <begin position="335"/>
        <end position="353"/>
    </location>
</feature>
<name>E3NH37_CAERE</name>
<dbReference type="Proteomes" id="UP000008281">
    <property type="component" value="Unassembled WGS sequence"/>
</dbReference>
<evidence type="ECO:0000313" key="3">
    <source>
        <dbReference type="Proteomes" id="UP000008281"/>
    </source>
</evidence>
<dbReference type="PANTHER" id="PTHR32020">
    <property type="entry name" value="LIN-8 DOMAIN CONTAINING-RELATED"/>
    <property type="match status" value="1"/>
</dbReference>